<evidence type="ECO:0000313" key="2">
    <source>
        <dbReference type="EMBL" id="ADB63942.1"/>
    </source>
</evidence>
<feature type="region of interest" description="Disordered" evidence="1">
    <location>
        <begin position="58"/>
        <end position="91"/>
    </location>
</feature>
<evidence type="ECO:0000313" key="3">
    <source>
        <dbReference type="Proteomes" id="UP000001903"/>
    </source>
</evidence>
<dbReference type="AlphaFoldDB" id="D2S3J5"/>
<dbReference type="GeneID" id="68053944"/>
<gene>
    <name evidence="2" type="ordered locus">Htur_5055</name>
</gene>
<dbReference type="Proteomes" id="UP000001903">
    <property type="component" value="Plasmid pHTUR05"/>
</dbReference>
<evidence type="ECO:0000256" key="1">
    <source>
        <dbReference type="SAM" id="MobiDB-lite"/>
    </source>
</evidence>
<feature type="compositionally biased region" description="Acidic residues" evidence="1">
    <location>
        <begin position="61"/>
        <end position="70"/>
    </location>
</feature>
<dbReference type="RefSeq" id="WP_012946181.1">
    <property type="nucleotide sequence ID" value="NC_013748.1"/>
</dbReference>
<proteinExistence type="predicted"/>
<sequence length="169" mass="18634">MSSDLDQFEQWLRERREGAKSDYENSGPRSSNPRQSDIRLGKSRAYKEVYREFLEWRYEDESGDTGESDDDHPYALAGEGGGIPSQPGCPYGEWENAIMDAVNSDAHTVELVGAADGSAQVEIDGTPMFEGVAYPPQQFTIGGCEEYLSPEGVAKLREVAESERGEVGE</sequence>
<feature type="region of interest" description="Disordered" evidence="1">
    <location>
        <begin position="1"/>
        <end position="41"/>
    </location>
</feature>
<feature type="compositionally biased region" description="Basic and acidic residues" evidence="1">
    <location>
        <begin position="11"/>
        <end position="23"/>
    </location>
</feature>
<protein>
    <submittedName>
        <fullName evidence="2">Uncharacterized protein</fullName>
    </submittedName>
</protein>
<reference evidence="2 3" key="1">
    <citation type="journal article" date="2010" name="Stand. Genomic Sci.">
        <title>Complete genome sequence of Haloterrigena turkmenica type strain (4k).</title>
        <authorList>
            <person name="Saunders E."/>
            <person name="Tindall B.J."/>
            <person name="Fahnrich R."/>
            <person name="Lapidus A."/>
            <person name="Copeland A."/>
            <person name="Del Rio T.G."/>
            <person name="Lucas S."/>
            <person name="Chen F."/>
            <person name="Tice H."/>
            <person name="Cheng J.F."/>
            <person name="Han C."/>
            <person name="Detter J.C."/>
            <person name="Bruce D."/>
            <person name="Goodwin L."/>
            <person name="Chain P."/>
            <person name="Pitluck S."/>
            <person name="Pati A."/>
            <person name="Ivanova N."/>
            <person name="Mavromatis K."/>
            <person name="Chen A."/>
            <person name="Palaniappan K."/>
            <person name="Land M."/>
            <person name="Hauser L."/>
            <person name="Chang Y.J."/>
            <person name="Jeffries C.D."/>
            <person name="Brettin T."/>
            <person name="Rohde M."/>
            <person name="Goker M."/>
            <person name="Bristow J."/>
            <person name="Eisen J.A."/>
            <person name="Markowitz V."/>
            <person name="Hugenholtz P."/>
            <person name="Klenk H.P."/>
            <person name="Kyrpides N.C."/>
        </authorList>
    </citation>
    <scope>NUCLEOTIDE SEQUENCE [LARGE SCALE GENOMIC DNA]</scope>
    <source>
        <strain evidence="3">ATCC 51198 / DSM 5511 / JCM 9101 / NCIMB 13204 / VKM B-1734 / 4k</strain>
    </source>
</reference>
<accession>D2S3J5</accession>
<dbReference type="HOGENOM" id="CLU_1574938_0_0_2"/>
<keyword evidence="2" id="KW-0614">Plasmid</keyword>
<dbReference type="KEGG" id="htu:Htur_5055"/>
<organism evidence="2 3">
    <name type="scientific">Haloterrigena turkmenica (strain ATCC 51198 / DSM 5511 / JCM 9101 / NCIMB 13204 / VKM B-1734 / 4k)</name>
    <name type="common">Halococcus turkmenicus</name>
    <dbReference type="NCBI Taxonomy" id="543526"/>
    <lineage>
        <taxon>Archaea</taxon>
        <taxon>Methanobacteriati</taxon>
        <taxon>Methanobacteriota</taxon>
        <taxon>Stenosarchaea group</taxon>
        <taxon>Halobacteria</taxon>
        <taxon>Halobacteriales</taxon>
        <taxon>Natrialbaceae</taxon>
        <taxon>Haloterrigena</taxon>
    </lineage>
</organism>
<dbReference type="EMBL" id="CP001865">
    <property type="protein sequence ID" value="ADB63942.1"/>
    <property type="molecule type" value="Genomic_DNA"/>
</dbReference>
<name>D2S3J5_HALTV</name>
<geneLocation type="plasmid" evidence="2 3">
    <name>pHTUR05</name>
</geneLocation>
<keyword evidence="3" id="KW-1185">Reference proteome</keyword>